<dbReference type="SUPFAM" id="SSF50630">
    <property type="entry name" value="Acid proteases"/>
    <property type="match status" value="1"/>
</dbReference>
<dbReference type="GO" id="GO:0004190">
    <property type="term" value="F:aspartic-type endopeptidase activity"/>
    <property type="evidence" value="ECO:0007669"/>
    <property type="project" value="InterPro"/>
</dbReference>
<dbReference type="InterPro" id="IPR021109">
    <property type="entry name" value="Peptidase_aspartic_dom_sf"/>
</dbReference>
<proteinExistence type="predicted"/>
<evidence type="ECO:0000313" key="3">
    <source>
        <dbReference type="Proteomes" id="UP000887566"/>
    </source>
</evidence>
<dbReference type="PROSITE" id="PS00141">
    <property type="entry name" value="ASP_PROTEASE"/>
    <property type="match status" value="1"/>
</dbReference>
<dbReference type="WBParaSite" id="PSAMB.scaffold4076size15782.g23364.t1">
    <property type="protein sequence ID" value="PSAMB.scaffold4076size15782.g23364.t1"/>
    <property type="gene ID" value="PSAMB.scaffold4076size15782.g23364"/>
</dbReference>
<evidence type="ECO:0000313" key="4">
    <source>
        <dbReference type="WBParaSite" id="PSAMB.scaffold4076size15782.g23364.t1"/>
    </source>
</evidence>
<dbReference type="GO" id="GO:0006508">
    <property type="term" value="P:proteolysis"/>
    <property type="evidence" value="ECO:0007669"/>
    <property type="project" value="InterPro"/>
</dbReference>
<feature type="domain" description="Peptidase A2" evidence="2">
    <location>
        <begin position="53"/>
        <end position="90"/>
    </location>
</feature>
<reference evidence="4" key="1">
    <citation type="submission" date="2022-11" db="UniProtKB">
        <authorList>
            <consortium name="WormBaseParasite"/>
        </authorList>
    </citation>
    <scope>IDENTIFICATION</scope>
</reference>
<accession>A0A914WFH6</accession>
<protein>
    <submittedName>
        <fullName evidence="4">Peptidase A2 domain-containing protein</fullName>
    </submittedName>
</protein>
<name>A0A914WFH6_9BILA</name>
<keyword evidence="3" id="KW-1185">Reference proteome</keyword>
<dbReference type="Gene3D" id="2.40.70.10">
    <property type="entry name" value="Acid Proteases"/>
    <property type="match status" value="1"/>
</dbReference>
<organism evidence="3 4">
    <name type="scientific">Plectus sambesii</name>
    <dbReference type="NCBI Taxonomy" id="2011161"/>
    <lineage>
        <taxon>Eukaryota</taxon>
        <taxon>Metazoa</taxon>
        <taxon>Ecdysozoa</taxon>
        <taxon>Nematoda</taxon>
        <taxon>Chromadorea</taxon>
        <taxon>Plectida</taxon>
        <taxon>Plectina</taxon>
        <taxon>Plectoidea</taxon>
        <taxon>Plectidae</taxon>
        <taxon>Plectus</taxon>
    </lineage>
</organism>
<sequence length="197" mass="21862">MEASESKPSGASWNCRQEGHFNELNVTHIINGMDQKHNAERKYADVVIHGVEVRLLADSGSDSTIITHDDWTKMGQPTLTPCRDASAVNGTSIRLYGYFHTEFCCTLAPRSGSGPCYISDNIRVMGRGWLNQAIPEYLQALRIICASSAQRNEPEADATPTVAEIQGERHINLLKRRIAKLQGEGTQAKIVQKEPRQ</sequence>
<dbReference type="InterPro" id="IPR001969">
    <property type="entry name" value="Aspartic_peptidase_AS"/>
</dbReference>
<evidence type="ECO:0000259" key="2">
    <source>
        <dbReference type="PROSITE" id="PS50175"/>
    </source>
</evidence>
<keyword evidence="1" id="KW-0378">Hydrolase</keyword>
<dbReference type="PROSITE" id="PS50175">
    <property type="entry name" value="ASP_PROT_RETROV"/>
    <property type="match status" value="1"/>
</dbReference>
<dbReference type="Proteomes" id="UP000887566">
    <property type="component" value="Unplaced"/>
</dbReference>
<dbReference type="AlphaFoldDB" id="A0A914WFH6"/>
<evidence type="ECO:0000256" key="1">
    <source>
        <dbReference type="ARBA" id="ARBA00022801"/>
    </source>
</evidence>
<dbReference type="InterPro" id="IPR001995">
    <property type="entry name" value="Peptidase_A2_cat"/>
</dbReference>